<accession>A0AAU8JFL1</accession>
<protein>
    <submittedName>
        <fullName evidence="5">ABC transporter substrate-binding protein</fullName>
    </submittedName>
</protein>
<dbReference type="AlphaFoldDB" id="A0AAU8JFL1"/>
<dbReference type="SUPFAM" id="SSF53850">
    <property type="entry name" value="Periplasmic binding protein-like II"/>
    <property type="match status" value="1"/>
</dbReference>
<dbReference type="GO" id="GO:1904680">
    <property type="term" value="F:peptide transmembrane transporter activity"/>
    <property type="evidence" value="ECO:0007669"/>
    <property type="project" value="TreeGrafter"/>
</dbReference>
<evidence type="ECO:0000256" key="1">
    <source>
        <dbReference type="ARBA" id="ARBA00005695"/>
    </source>
</evidence>
<dbReference type="Gene3D" id="3.10.105.10">
    <property type="entry name" value="Dipeptide-binding Protein, Domain 3"/>
    <property type="match status" value="1"/>
</dbReference>
<dbReference type="Pfam" id="PF00496">
    <property type="entry name" value="SBP_bac_5"/>
    <property type="match status" value="1"/>
</dbReference>
<sequence length="603" mass="68724">MNFKPVQQIRQFSWPLSFRNLAIFLSLLFIFTLNGCGLNRLHHLNIPSSQLIFTTLSNPTTFNPPLNTSAFNVFGFLYDGLINQNGITAELEPGLAESWEISENKKQIIFTLREGLKWSDGQPLTADDVVFSYNEVYYNPKIPTGIKDILKIGTSGDLPTVKKLDDRRVEFTVSEPFAPFLRYAGGITILPAHALRPYLQSTDSNGNLAFLSAWGTGTDPKEIIGNGLYRMVSYKPSERLIFERNPYYWRKDAAGKTQPYIEKIVLQIIESTDNQIIKFRSGEIDSIDVTPDAFSLLKKEEKRGSYTIYNGGPSFDTRFVTFNLNKMQNQQGKPFVDPVKSRWFNTLAFRQAVAYALDRETMKNNIYRGLGEIQHSSLSSNNPYYLSPEEGLKVYEYNPEKAKKLLIDAGFKYNSQEELLDRDGNRVQFTILVKSEEKARVDAAVQIQQDLANIGMKSDLQVLNFNAILQKLDRRDWECYVGGFNGSGVEPHGGFNIWSSEGSLHQFNQGPQPWEPELKGWEVSDWEKEIDRLFAQGAQELDDRKRKEIYGKFQQIAAEQVPFIYLVNGLSFQAVRDRVQNIKFSALGGAFWNLYELNIAQPS</sequence>
<dbReference type="Gene3D" id="3.90.76.10">
    <property type="entry name" value="Dipeptide-binding Protein, Domain 1"/>
    <property type="match status" value="1"/>
</dbReference>
<dbReference type="GO" id="GO:0015833">
    <property type="term" value="P:peptide transport"/>
    <property type="evidence" value="ECO:0007669"/>
    <property type="project" value="TreeGrafter"/>
</dbReference>
<keyword evidence="2" id="KW-0813">Transport</keyword>
<evidence type="ECO:0000256" key="3">
    <source>
        <dbReference type="ARBA" id="ARBA00022729"/>
    </source>
</evidence>
<evidence type="ECO:0000256" key="2">
    <source>
        <dbReference type="ARBA" id="ARBA00022448"/>
    </source>
</evidence>
<feature type="domain" description="Solute-binding protein family 5" evidence="4">
    <location>
        <begin position="90"/>
        <end position="502"/>
    </location>
</feature>
<dbReference type="InterPro" id="IPR000914">
    <property type="entry name" value="SBP_5_dom"/>
</dbReference>
<proteinExistence type="inferred from homology"/>
<name>A0AAU8JFL1_9CYAN</name>
<dbReference type="PIRSF" id="PIRSF002741">
    <property type="entry name" value="MppA"/>
    <property type="match status" value="1"/>
</dbReference>
<keyword evidence="3" id="KW-0732">Signal</keyword>
<dbReference type="InterPro" id="IPR030678">
    <property type="entry name" value="Peptide/Ni-bd"/>
</dbReference>
<dbReference type="RefSeq" id="WP_054467961.1">
    <property type="nucleotide sequence ID" value="NZ_CP159837.1"/>
</dbReference>
<evidence type="ECO:0000313" key="5">
    <source>
        <dbReference type="EMBL" id="XCM37078.1"/>
    </source>
</evidence>
<comment type="similarity">
    <text evidence="1">Belongs to the bacterial solute-binding protein 5 family.</text>
</comment>
<organism evidence="5">
    <name type="scientific">Planktothricoides raciborskii GIHE-MW2</name>
    <dbReference type="NCBI Taxonomy" id="2792601"/>
    <lineage>
        <taxon>Bacteria</taxon>
        <taxon>Bacillati</taxon>
        <taxon>Cyanobacteriota</taxon>
        <taxon>Cyanophyceae</taxon>
        <taxon>Oscillatoriophycideae</taxon>
        <taxon>Oscillatoriales</taxon>
        <taxon>Oscillatoriaceae</taxon>
        <taxon>Planktothricoides</taxon>
    </lineage>
</organism>
<gene>
    <name evidence="5" type="ORF">ABWT76_005886</name>
</gene>
<evidence type="ECO:0000259" key="4">
    <source>
        <dbReference type="Pfam" id="PF00496"/>
    </source>
</evidence>
<dbReference type="FunFam" id="3.90.76.10:FF:000004">
    <property type="entry name" value="Peptide ABC transporter substrate-binding protein"/>
    <property type="match status" value="1"/>
</dbReference>
<dbReference type="Gene3D" id="3.40.190.10">
    <property type="entry name" value="Periplasmic binding protein-like II"/>
    <property type="match status" value="1"/>
</dbReference>
<dbReference type="InterPro" id="IPR039424">
    <property type="entry name" value="SBP_5"/>
</dbReference>
<dbReference type="PANTHER" id="PTHR30290">
    <property type="entry name" value="PERIPLASMIC BINDING COMPONENT OF ABC TRANSPORTER"/>
    <property type="match status" value="1"/>
</dbReference>
<dbReference type="GO" id="GO:0042597">
    <property type="term" value="C:periplasmic space"/>
    <property type="evidence" value="ECO:0007669"/>
    <property type="project" value="UniProtKB-ARBA"/>
</dbReference>
<dbReference type="GO" id="GO:0043190">
    <property type="term" value="C:ATP-binding cassette (ABC) transporter complex"/>
    <property type="evidence" value="ECO:0007669"/>
    <property type="project" value="InterPro"/>
</dbReference>
<dbReference type="PANTHER" id="PTHR30290:SF9">
    <property type="entry name" value="OLIGOPEPTIDE-BINDING PROTEIN APPA"/>
    <property type="match status" value="1"/>
</dbReference>
<dbReference type="CDD" id="cd08500">
    <property type="entry name" value="PBP2_NikA_DppA_OppA_like_4"/>
    <property type="match status" value="1"/>
</dbReference>
<reference evidence="5" key="1">
    <citation type="submission" date="2024-07" db="EMBL/GenBank/DDBJ databases">
        <authorList>
            <person name="Kim Y.J."/>
            <person name="Jeong J.Y."/>
        </authorList>
    </citation>
    <scope>NUCLEOTIDE SEQUENCE</scope>
    <source>
        <strain evidence="5">GIHE-MW2</strain>
    </source>
</reference>
<dbReference type="EMBL" id="CP159837">
    <property type="protein sequence ID" value="XCM37078.1"/>
    <property type="molecule type" value="Genomic_DNA"/>
</dbReference>